<evidence type="ECO:0000313" key="2">
    <source>
        <dbReference type="EMBL" id="MDR6892897.1"/>
    </source>
</evidence>
<dbReference type="EMBL" id="JAVDUI010000001">
    <property type="protein sequence ID" value="MDR6892897.1"/>
    <property type="molecule type" value="Genomic_DNA"/>
</dbReference>
<reference evidence="2" key="1">
    <citation type="submission" date="2023-07" db="EMBL/GenBank/DDBJ databases">
        <title>Sequencing the genomes of 1000 actinobacteria strains.</title>
        <authorList>
            <person name="Klenk H.-P."/>
        </authorList>
    </citation>
    <scope>NUCLEOTIDE SEQUENCE</scope>
    <source>
        <strain evidence="2">DSM 13988</strain>
    </source>
</reference>
<feature type="signal peptide" evidence="1">
    <location>
        <begin position="1"/>
        <end position="29"/>
    </location>
</feature>
<keyword evidence="3" id="KW-1185">Reference proteome</keyword>
<dbReference type="RefSeq" id="WP_309852639.1">
    <property type="nucleotide sequence ID" value="NZ_BAAAIU010000004.1"/>
</dbReference>
<dbReference type="InterPro" id="IPR006311">
    <property type="entry name" value="TAT_signal"/>
</dbReference>
<dbReference type="AlphaFoldDB" id="A0AAE4C757"/>
<dbReference type="PROSITE" id="PS51318">
    <property type="entry name" value="TAT"/>
    <property type="match status" value="1"/>
</dbReference>
<protein>
    <submittedName>
        <fullName evidence="2">Uncharacterized protein</fullName>
    </submittedName>
</protein>
<evidence type="ECO:0000313" key="3">
    <source>
        <dbReference type="Proteomes" id="UP001247307"/>
    </source>
</evidence>
<gene>
    <name evidence="2" type="ORF">J2S35_001837</name>
</gene>
<sequence>MTLSRRQILGTAALAAPAVALTGAVAAKAEPVRTYSPLTVNVFSNAPVPGAFTAGKISIRNNTGETIPAGAWIDVTFVDAFTGQTNTGFNATLTADNPLWILVSKNSPSTFRISTRKDLAPGARRDLTWSNAWFNIGKRNAVLVQQVWSPTVFLANEAPQDRYDNFGRGI</sequence>
<keyword evidence="1" id="KW-0732">Signal</keyword>
<dbReference type="Proteomes" id="UP001247307">
    <property type="component" value="Unassembled WGS sequence"/>
</dbReference>
<feature type="chain" id="PRO_5042166214" evidence="1">
    <location>
        <begin position="30"/>
        <end position="170"/>
    </location>
</feature>
<comment type="caution">
    <text evidence="2">The sequence shown here is derived from an EMBL/GenBank/DDBJ whole genome shotgun (WGS) entry which is preliminary data.</text>
</comment>
<evidence type="ECO:0000256" key="1">
    <source>
        <dbReference type="SAM" id="SignalP"/>
    </source>
</evidence>
<proteinExistence type="predicted"/>
<organism evidence="2 3">
    <name type="scientific">Falsarthrobacter nasiphocae</name>
    <dbReference type="NCBI Taxonomy" id="189863"/>
    <lineage>
        <taxon>Bacteria</taxon>
        <taxon>Bacillati</taxon>
        <taxon>Actinomycetota</taxon>
        <taxon>Actinomycetes</taxon>
        <taxon>Micrococcales</taxon>
        <taxon>Micrococcaceae</taxon>
        <taxon>Falsarthrobacter</taxon>
    </lineage>
</organism>
<accession>A0AAE4C757</accession>
<name>A0AAE4C757_9MICC</name>